<evidence type="ECO:0000313" key="2">
    <source>
        <dbReference type="Proteomes" id="UP000241868"/>
    </source>
</evidence>
<dbReference type="EMBL" id="PXYY01000031">
    <property type="protein sequence ID" value="PSJ80420.1"/>
    <property type="molecule type" value="Genomic_DNA"/>
</dbReference>
<dbReference type="Proteomes" id="UP000241868">
    <property type="component" value="Unassembled WGS sequence"/>
</dbReference>
<sequence length="64" mass="7557">MKVNPFIWQNYIESDKGKKAIKLFEKVNPKIFELDLHGYFLDSETINNIRVKLSPCKLYQPVTI</sequence>
<proteinExistence type="predicted"/>
<dbReference type="AlphaFoldDB" id="A0A2P7U0B0"/>
<protein>
    <submittedName>
        <fullName evidence="1">Uncharacterized protein</fullName>
    </submittedName>
</protein>
<organism evidence="1 2">
    <name type="scientific">Neisseria iguanae</name>
    <dbReference type="NCBI Taxonomy" id="90242"/>
    <lineage>
        <taxon>Bacteria</taxon>
        <taxon>Pseudomonadati</taxon>
        <taxon>Pseudomonadota</taxon>
        <taxon>Betaproteobacteria</taxon>
        <taxon>Neisseriales</taxon>
        <taxon>Neisseriaceae</taxon>
        <taxon>Neisseria</taxon>
    </lineage>
</organism>
<accession>A0A2P7U0B0</accession>
<reference evidence="1 2" key="1">
    <citation type="submission" date="2018-03" db="EMBL/GenBank/DDBJ databases">
        <title>Neisseria weixii sp. nov., isolated from the intestinal contents of Tibetan Plateau pika (Ochotona curzoniae) in Yushu, Qinghai Province, China.</title>
        <authorList>
            <person name="Gui Z."/>
        </authorList>
    </citation>
    <scope>NUCLEOTIDE SEQUENCE [LARGE SCALE GENOMIC DNA]</scope>
    <source>
        <strain evidence="1 2">ATCC 51483</strain>
    </source>
</reference>
<evidence type="ECO:0000313" key="1">
    <source>
        <dbReference type="EMBL" id="PSJ80420.1"/>
    </source>
</evidence>
<name>A0A2P7U0B0_9NEIS</name>
<keyword evidence="2" id="KW-1185">Reference proteome</keyword>
<gene>
    <name evidence="1" type="ORF">C7N83_06390</name>
</gene>
<comment type="caution">
    <text evidence="1">The sequence shown here is derived from an EMBL/GenBank/DDBJ whole genome shotgun (WGS) entry which is preliminary data.</text>
</comment>